<keyword evidence="4 5" id="KW-0472">Membrane</keyword>
<name>A0A8J3G805_9BACT</name>
<dbReference type="Pfam" id="PF01925">
    <property type="entry name" value="TauE"/>
    <property type="match status" value="1"/>
</dbReference>
<evidence type="ECO:0000256" key="5">
    <source>
        <dbReference type="RuleBase" id="RU363041"/>
    </source>
</evidence>
<feature type="transmembrane region" description="Helical" evidence="5">
    <location>
        <begin position="312"/>
        <end position="335"/>
    </location>
</feature>
<evidence type="ECO:0000256" key="1">
    <source>
        <dbReference type="ARBA" id="ARBA00004141"/>
    </source>
</evidence>
<feature type="transmembrane region" description="Helical" evidence="5">
    <location>
        <begin position="341"/>
        <end position="359"/>
    </location>
</feature>
<dbReference type="EMBL" id="BMXF01000001">
    <property type="protein sequence ID" value="GHB61558.1"/>
    <property type="molecule type" value="Genomic_DNA"/>
</dbReference>
<feature type="transmembrane region" description="Helical" evidence="5">
    <location>
        <begin position="149"/>
        <end position="171"/>
    </location>
</feature>
<gene>
    <name evidence="6" type="ORF">GCM10007390_14290</name>
</gene>
<keyword evidence="5" id="KW-1003">Cell membrane</keyword>
<feature type="transmembrane region" description="Helical" evidence="5">
    <location>
        <begin position="109"/>
        <end position="129"/>
    </location>
</feature>
<feature type="transmembrane region" description="Helical" evidence="5">
    <location>
        <begin position="371"/>
        <end position="390"/>
    </location>
</feature>
<evidence type="ECO:0000313" key="7">
    <source>
        <dbReference type="Proteomes" id="UP000598271"/>
    </source>
</evidence>
<dbReference type="InterPro" id="IPR002781">
    <property type="entry name" value="TM_pro_TauE-like"/>
</dbReference>
<evidence type="ECO:0000256" key="4">
    <source>
        <dbReference type="ARBA" id="ARBA00023136"/>
    </source>
</evidence>
<comment type="similarity">
    <text evidence="5">Belongs to the 4-toluene sulfonate uptake permease (TSUP) (TC 2.A.102) family.</text>
</comment>
<accession>A0A8J3G805</accession>
<evidence type="ECO:0000256" key="3">
    <source>
        <dbReference type="ARBA" id="ARBA00022989"/>
    </source>
</evidence>
<dbReference type="PANTHER" id="PTHR43701">
    <property type="entry name" value="MEMBRANE TRANSPORTER PROTEIN MJ0441-RELATED"/>
    <property type="match status" value="1"/>
</dbReference>
<keyword evidence="7" id="KW-1185">Reference proteome</keyword>
<dbReference type="GO" id="GO:0005886">
    <property type="term" value="C:plasma membrane"/>
    <property type="evidence" value="ECO:0007669"/>
    <property type="project" value="UniProtKB-SubCell"/>
</dbReference>
<dbReference type="InterPro" id="IPR051598">
    <property type="entry name" value="TSUP/Inactive_protease-like"/>
</dbReference>
<keyword evidence="2 5" id="KW-0812">Transmembrane</keyword>
<organism evidence="6 7">
    <name type="scientific">Persicitalea jodogahamensis</name>
    <dbReference type="NCBI Taxonomy" id="402147"/>
    <lineage>
        <taxon>Bacteria</taxon>
        <taxon>Pseudomonadati</taxon>
        <taxon>Bacteroidota</taxon>
        <taxon>Cytophagia</taxon>
        <taxon>Cytophagales</taxon>
        <taxon>Spirosomataceae</taxon>
        <taxon>Persicitalea</taxon>
    </lineage>
</organism>
<comment type="caution">
    <text evidence="6">The sequence shown here is derived from an EMBL/GenBank/DDBJ whole genome shotgun (WGS) entry which is preliminary data.</text>
</comment>
<protein>
    <recommendedName>
        <fullName evidence="5">Probable membrane transporter protein</fullName>
    </recommendedName>
</protein>
<dbReference type="AlphaFoldDB" id="A0A8J3G805"/>
<proteinExistence type="inferred from homology"/>
<dbReference type="Proteomes" id="UP000598271">
    <property type="component" value="Unassembled WGS sequence"/>
</dbReference>
<feature type="transmembrane region" description="Helical" evidence="5">
    <location>
        <begin position="241"/>
        <end position="261"/>
    </location>
</feature>
<dbReference type="RefSeq" id="WP_308439269.1">
    <property type="nucleotide sequence ID" value="NZ_BMXF01000001.1"/>
</dbReference>
<sequence>METPSFVTSVQENTGKAAWQPLNAVKIATGDPTEDRRLAVLARQQGYAVFLPDLPEESDAVFANTIYKSAADKEILIETKNSTNSLSAFKKVSSRLSEVVLRQRSRTEIAVNIFSALALMVIGHLVFSYASLDRLGLVWSSLLEDEDFFYYLMGGFIAQMIDGALGMAYGVTATTFLLTLGVPPSVASASVHSSEIFTSGVSGYMHLKFGNVNSKLFKTLLIPGVIGAILGAYVLTSLEEYVFIIKPIVAVYTLILGVLIVKKALKKRIEKRPFNKIGWLAMLGGSMDAIGGGGWGPIVSSTLIARGRHPKYTIGSVNLTEFFVSLASSVTFITLIGFSHWQVIVGLILGGMVAAPIAANLSRRLPIKTMMILVGIVVIVVSLRIIYTVILNYY</sequence>
<comment type="subcellular location">
    <subcellularLocation>
        <location evidence="5">Cell membrane</location>
        <topology evidence="5">Multi-pass membrane protein</topology>
    </subcellularLocation>
    <subcellularLocation>
        <location evidence="1">Membrane</location>
        <topology evidence="1">Multi-pass membrane protein</topology>
    </subcellularLocation>
</comment>
<evidence type="ECO:0000313" key="6">
    <source>
        <dbReference type="EMBL" id="GHB61558.1"/>
    </source>
</evidence>
<keyword evidence="3 5" id="KW-1133">Transmembrane helix</keyword>
<reference evidence="6 7" key="1">
    <citation type="journal article" date="2014" name="Int. J. Syst. Evol. Microbiol.">
        <title>Complete genome sequence of Corynebacterium casei LMG S-19264T (=DSM 44701T), isolated from a smear-ripened cheese.</title>
        <authorList>
            <consortium name="US DOE Joint Genome Institute (JGI-PGF)"/>
            <person name="Walter F."/>
            <person name="Albersmeier A."/>
            <person name="Kalinowski J."/>
            <person name="Ruckert C."/>
        </authorList>
    </citation>
    <scope>NUCLEOTIDE SEQUENCE [LARGE SCALE GENOMIC DNA]</scope>
    <source>
        <strain evidence="6 7">KCTC 12866</strain>
    </source>
</reference>
<evidence type="ECO:0000256" key="2">
    <source>
        <dbReference type="ARBA" id="ARBA00022692"/>
    </source>
</evidence>
<dbReference type="PANTHER" id="PTHR43701:SF12">
    <property type="entry name" value="MEMBRANE TRANSPORTER PROTEIN YTNM-RELATED"/>
    <property type="match status" value="1"/>
</dbReference>
<feature type="transmembrane region" description="Helical" evidence="5">
    <location>
        <begin position="216"/>
        <end position="235"/>
    </location>
</feature>